<keyword evidence="8" id="KW-0479">Metal-binding</keyword>
<dbReference type="NCBIfam" id="TIGR00726">
    <property type="entry name" value="peptidoglycan editing factor PgeF"/>
    <property type="match status" value="1"/>
</dbReference>
<evidence type="ECO:0000256" key="12">
    <source>
        <dbReference type="ARBA" id="ARBA00023008"/>
    </source>
</evidence>
<organism evidence="18 19">
    <name type="scientific">Actinomycetospora cinnamomea</name>
    <dbReference type="NCBI Taxonomy" id="663609"/>
    <lineage>
        <taxon>Bacteria</taxon>
        <taxon>Bacillati</taxon>
        <taxon>Actinomycetota</taxon>
        <taxon>Actinomycetes</taxon>
        <taxon>Pseudonocardiales</taxon>
        <taxon>Pseudonocardiaceae</taxon>
        <taxon>Actinomycetospora</taxon>
    </lineage>
</organism>
<evidence type="ECO:0000256" key="6">
    <source>
        <dbReference type="ARBA" id="ARBA00011738"/>
    </source>
</evidence>
<dbReference type="GO" id="GO:0005507">
    <property type="term" value="F:copper ion binding"/>
    <property type="evidence" value="ECO:0007669"/>
    <property type="project" value="TreeGrafter"/>
</dbReference>
<keyword evidence="11" id="KW-0560">Oxidoreductase</keyword>
<evidence type="ECO:0000256" key="17">
    <source>
        <dbReference type="SAM" id="MobiDB-lite"/>
    </source>
</evidence>
<dbReference type="PANTHER" id="PTHR30616">
    <property type="entry name" value="UNCHARACTERIZED PROTEIN YFIH"/>
    <property type="match status" value="1"/>
</dbReference>
<comment type="cofactor">
    <cofactor evidence="3">
        <name>Cu(2+)</name>
        <dbReference type="ChEBI" id="CHEBI:29036"/>
    </cofactor>
</comment>
<evidence type="ECO:0000313" key="19">
    <source>
        <dbReference type="Proteomes" id="UP000245639"/>
    </source>
</evidence>
<keyword evidence="9" id="KW-0378">Hydrolase</keyword>
<name>A0A2U1F9P0_9PSEU</name>
<evidence type="ECO:0000256" key="10">
    <source>
        <dbReference type="ARBA" id="ARBA00022833"/>
    </source>
</evidence>
<comment type="caution">
    <text evidence="18">The sequence shown here is derived from an EMBL/GenBank/DDBJ whole genome shotgun (WGS) entry which is preliminary data.</text>
</comment>
<protein>
    <recommendedName>
        <fullName evidence="16">Purine nucleoside phosphorylase</fullName>
    </recommendedName>
</protein>
<feature type="region of interest" description="Disordered" evidence="17">
    <location>
        <begin position="1"/>
        <end position="38"/>
    </location>
</feature>
<evidence type="ECO:0000256" key="3">
    <source>
        <dbReference type="ARBA" id="ARBA00001973"/>
    </source>
</evidence>
<dbReference type="Pfam" id="PF02578">
    <property type="entry name" value="Cu-oxidase_4"/>
    <property type="match status" value="1"/>
</dbReference>
<evidence type="ECO:0000256" key="7">
    <source>
        <dbReference type="ARBA" id="ARBA00022679"/>
    </source>
</evidence>
<comment type="cofactor">
    <cofactor evidence="2">
        <name>Zn(2+)</name>
        <dbReference type="ChEBI" id="CHEBI:29105"/>
    </cofactor>
</comment>
<gene>
    <name evidence="18" type="ORF">C8D89_10775</name>
</gene>
<keyword evidence="10" id="KW-0862">Zinc</keyword>
<evidence type="ECO:0000256" key="11">
    <source>
        <dbReference type="ARBA" id="ARBA00023002"/>
    </source>
</evidence>
<keyword evidence="12" id="KW-0186">Copper</keyword>
<evidence type="ECO:0000256" key="5">
    <source>
        <dbReference type="ARBA" id="ARBA00007353"/>
    </source>
</evidence>
<dbReference type="InterPro" id="IPR011324">
    <property type="entry name" value="Cytotoxic_necrot_fac-like_cat"/>
</dbReference>
<feature type="compositionally biased region" description="Low complexity" evidence="17">
    <location>
        <begin position="27"/>
        <end position="37"/>
    </location>
</feature>
<proteinExistence type="inferred from homology"/>
<reference evidence="18 19" key="1">
    <citation type="submission" date="2018-04" db="EMBL/GenBank/DDBJ databases">
        <title>Genomic Encyclopedia of Type Strains, Phase IV (KMG-IV): sequencing the most valuable type-strain genomes for metagenomic binning, comparative biology and taxonomic classification.</title>
        <authorList>
            <person name="Goeker M."/>
        </authorList>
    </citation>
    <scope>NUCLEOTIDE SEQUENCE [LARGE SCALE GENOMIC DNA]</scope>
    <source>
        <strain evidence="18 19">DSM 45771</strain>
    </source>
</reference>
<evidence type="ECO:0000256" key="2">
    <source>
        <dbReference type="ARBA" id="ARBA00001947"/>
    </source>
</evidence>
<comment type="subunit">
    <text evidence="6">Homodimer.</text>
</comment>
<comment type="catalytic activity">
    <reaction evidence="13">
        <text>adenosine + H2O + H(+) = inosine + NH4(+)</text>
        <dbReference type="Rhea" id="RHEA:24408"/>
        <dbReference type="ChEBI" id="CHEBI:15377"/>
        <dbReference type="ChEBI" id="CHEBI:15378"/>
        <dbReference type="ChEBI" id="CHEBI:16335"/>
        <dbReference type="ChEBI" id="CHEBI:17596"/>
        <dbReference type="ChEBI" id="CHEBI:28938"/>
        <dbReference type="EC" id="3.5.4.4"/>
    </reaction>
    <physiologicalReaction direction="left-to-right" evidence="13">
        <dbReference type="Rhea" id="RHEA:24409"/>
    </physiologicalReaction>
</comment>
<comment type="catalytic activity">
    <reaction evidence="1">
        <text>inosine + phosphate = alpha-D-ribose 1-phosphate + hypoxanthine</text>
        <dbReference type="Rhea" id="RHEA:27646"/>
        <dbReference type="ChEBI" id="CHEBI:17368"/>
        <dbReference type="ChEBI" id="CHEBI:17596"/>
        <dbReference type="ChEBI" id="CHEBI:43474"/>
        <dbReference type="ChEBI" id="CHEBI:57720"/>
        <dbReference type="EC" id="2.4.2.1"/>
    </reaction>
    <physiologicalReaction direction="left-to-right" evidence="1">
        <dbReference type="Rhea" id="RHEA:27647"/>
    </physiologicalReaction>
</comment>
<dbReference type="GO" id="GO:0016491">
    <property type="term" value="F:oxidoreductase activity"/>
    <property type="evidence" value="ECO:0007669"/>
    <property type="project" value="UniProtKB-KW"/>
</dbReference>
<comment type="similarity">
    <text evidence="5 16">Belongs to the purine nucleoside phosphorylase YfiH/LACC1 family.</text>
</comment>
<dbReference type="Proteomes" id="UP000245639">
    <property type="component" value="Unassembled WGS sequence"/>
</dbReference>
<feature type="compositionally biased region" description="Basic and acidic residues" evidence="17">
    <location>
        <begin position="1"/>
        <end position="12"/>
    </location>
</feature>
<dbReference type="CDD" id="cd16833">
    <property type="entry name" value="YfiH"/>
    <property type="match status" value="1"/>
</dbReference>
<comment type="catalytic activity">
    <reaction evidence="15">
        <text>S-methyl-5'-thioadenosine + phosphate = 5-(methylsulfanyl)-alpha-D-ribose 1-phosphate + adenine</text>
        <dbReference type="Rhea" id="RHEA:11852"/>
        <dbReference type="ChEBI" id="CHEBI:16708"/>
        <dbReference type="ChEBI" id="CHEBI:17509"/>
        <dbReference type="ChEBI" id="CHEBI:43474"/>
        <dbReference type="ChEBI" id="CHEBI:58533"/>
        <dbReference type="EC" id="2.4.2.28"/>
    </reaction>
    <physiologicalReaction direction="left-to-right" evidence="15">
        <dbReference type="Rhea" id="RHEA:11853"/>
    </physiologicalReaction>
</comment>
<evidence type="ECO:0000256" key="15">
    <source>
        <dbReference type="ARBA" id="ARBA00049893"/>
    </source>
</evidence>
<dbReference type="EMBL" id="QEKW01000007">
    <property type="protein sequence ID" value="PVZ08913.1"/>
    <property type="molecule type" value="Genomic_DNA"/>
</dbReference>
<evidence type="ECO:0000256" key="8">
    <source>
        <dbReference type="ARBA" id="ARBA00022723"/>
    </source>
</evidence>
<comment type="function">
    <text evidence="4">Purine nucleoside enzyme that catalyzes the phosphorolysis of adenosine and inosine nucleosides, yielding D-ribose 1-phosphate and the respective free bases, adenine and hypoxanthine. Also catalyzes the phosphorolysis of S-methyl-5'-thioadenosine into adenine and S-methyl-5-thio-alpha-D-ribose 1-phosphate. Also has adenosine deaminase activity.</text>
</comment>
<dbReference type="InterPro" id="IPR003730">
    <property type="entry name" value="Cu_polyphenol_OxRdtase"/>
</dbReference>
<dbReference type="AlphaFoldDB" id="A0A2U1F9P0"/>
<evidence type="ECO:0000256" key="16">
    <source>
        <dbReference type="RuleBase" id="RU361274"/>
    </source>
</evidence>
<accession>A0A2U1F9P0</accession>
<dbReference type="SUPFAM" id="SSF64438">
    <property type="entry name" value="CNF1/YfiH-like putative cysteine hydrolases"/>
    <property type="match status" value="1"/>
</dbReference>
<dbReference type="GO" id="GO:0016787">
    <property type="term" value="F:hydrolase activity"/>
    <property type="evidence" value="ECO:0007669"/>
    <property type="project" value="UniProtKB-KW"/>
</dbReference>
<keyword evidence="19" id="KW-1185">Reference proteome</keyword>
<keyword evidence="7" id="KW-0808">Transferase</keyword>
<dbReference type="Gene3D" id="3.60.140.10">
    <property type="entry name" value="CNF1/YfiH-like putative cysteine hydrolases"/>
    <property type="match status" value="1"/>
</dbReference>
<evidence type="ECO:0000256" key="1">
    <source>
        <dbReference type="ARBA" id="ARBA00000553"/>
    </source>
</evidence>
<evidence type="ECO:0000256" key="4">
    <source>
        <dbReference type="ARBA" id="ARBA00003215"/>
    </source>
</evidence>
<evidence type="ECO:0000313" key="18">
    <source>
        <dbReference type="EMBL" id="PVZ08913.1"/>
    </source>
</evidence>
<evidence type="ECO:0000256" key="13">
    <source>
        <dbReference type="ARBA" id="ARBA00047989"/>
    </source>
</evidence>
<dbReference type="FunFam" id="3.60.140.10:FF:000003">
    <property type="entry name" value="Polyphenol oxidase"/>
    <property type="match status" value="1"/>
</dbReference>
<dbReference type="PANTHER" id="PTHR30616:SF2">
    <property type="entry name" value="PURINE NUCLEOSIDE PHOSPHORYLASE LACC1"/>
    <property type="match status" value="1"/>
</dbReference>
<dbReference type="GO" id="GO:0017061">
    <property type="term" value="F:S-methyl-5-thioadenosine phosphorylase activity"/>
    <property type="evidence" value="ECO:0007669"/>
    <property type="project" value="UniProtKB-EC"/>
</dbReference>
<evidence type="ECO:0000256" key="14">
    <source>
        <dbReference type="ARBA" id="ARBA00048968"/>
    </source>
</evidence>
<evidence type="ECO:0000256" key="9">
    <source>
        <dbReference type="ARBA" id="ARBA00022801"/>
    </source>
</evidence>
<dbReference type="InterPro" id="IPR038371">
    <property type="entry name" value="Cu_polyphenol_OxRdtase_sf"/>
</dbReference>
<sequence length="273" mass="28293">MGRAASGEHTEGQSRTVGHAAAPGASGPDVPRAARPPARIRRVVTTRAGGRSAPPFDAFNLGDHVGDDPAAVAANRRRLGEGIGLGPERVAWMHQVHGTDVAVVSDPAQDTPTADALVTDRPRLALAVVVADCVPLLLGDPVAGVVAAAHAGRRGAADGVLDRTLAAMTALGAEIPDVEVLLGPAVCGGCYEVPAEMRDEVEAALPGSASTTRVGTPGLDLRAGLRRRLAALGVTRVDTDARCTFEDDQLFSHRRAQPTGRLAAVTWWEYARP</sequence>
<comment type="catalytic activity">
    <reaction evidence="14">
        <text>adenosine + phosphate = alpha-D-ribose 1-phosphate + adenine</text>
        <dbReference type="Rhea" id="RHEA:27642"/>
        <dbReference type="ChEBI" id="CHEBI:16335"/>
        <dbReference type="ChEBI" id="CHEBI:16708"/>
        <dbReference type="ChEBI" id="CHEBI:43474"/>
        <dbReference type="ChEBI" id="CHEBI:57720"/>
        <dbReference type="EC" id="2.4.2.1"/>
    </reaction>
    <physiologicalReaction direction="left-to-right" evidence="14">
        <dbReference type="Rhea" id="RHEA:27643"/>
    </physiologicalReaction>
</comment>